<reference evidence="1 2" key="1">
    <citation type="submission" date="2017-04" db="EMBL/GenBank/DDBJ databases">
        <title>Isolation of lytic bacteriophages infecting Pseudomonas strains for biocontrol of fish and shrimp spoilage during chilled storage.</title>
        <authorList>
            <person name="Yang Z."/>
            <person name="Tao X."/>
            <person name="Gao L."/>
            <person name="Rao S."/>
        </authorList>
    </citation>
    <scope>NUCLEOTIDE SEQUENCE [LARGE SCALE GENOMIC DNA]</scope>
</reference>
<dbReference type="EMBL" id="KY971611">
    <property type="protein sequence ID" value="ASD52178.1"/>
    <property type="molecule type" value="Genomic_DNA"/>
</dbReference>
<keyword evidence="2" id="KW-1185">Reference proteome</keyword>
<dbReference type="Proteomes" id="UP000248293">
    <property type="component" value="Segment"/>
</dbReference>
<evidence type="ECO:0000313" key="1">
    <source>
        <dbReference type="EMBL" id="ASD52178.1"/>
    </source>
</evidence>
<organism evidence="1 2">
    <name type="scientific">Pseudomonas phage PspYZU08</name>
    <dbReference type="NCBI Taxonomy" id="1983557"/>
    <lineage>
        <taxon>Viruses</taxon>
        <taxon>Duplodnaviria</taxon>
        <taxon>Heunggongvirae</taxon>
        <taxon>Uroviricota</taxon>
        <taxon>Caudoviricetes</taxon>
        <taxon>Autographivirales</taxon>
        <taxon>Autotranscriptaviridae</taxon>
        <taxon>Studiervirinae</taxon>
        <taxon>Pijolavirus</taxon>
        <taxon>Pijolavirus PspYZU08</taxon>
    </lineage>
</organism>
<evidence type="ECO:0000313" key="2">
    <source>
        <dbReference type="Proteomes" id="UP000248293"/>
    </source>
</evidence>
<name>A0A2U7NLZ0_9CAUD</name>
<sequence>MKGSKFLLSAVAAKLVAAYTQCIAEYRQVMPLATGISNDAPDTFEKLKAEAAKGRLVVTTEFSETAIYGISGNVTFRVFHDYGHLLYDKEFTTSDEMDLAAIQWRDLVKYIEPEWQGICRVVYFADTYEQSFFESIHGKFPEDQRRFVLGHLNHWLDGLVELN</sequence>
<protein>
    <submittedName>
        <fullName evidence="1">Uncharacterized protein</fullName>
    </submittedName>
</protein>
<accession>A0A2U7NLZ0</accession>
<gene>
    <name evidence="1" type="ORF">PspYZU08_02</name>
</gene>
<proteinExistence type="predicted"/>